<evidence type="ECO:0000313" key="4">
    <source>
        <dbReference type="EMBL" id="CAB9519225.1"/>
    </source>
</evidence>
<dbReference type="EMBL" id="CAICTM010000997">
    <property type="protein sequence ID" value="CAB9519225.1"/>
    <property type="molecule type" value="Genomic_DNA"/>
</dbReference>
<dbReference type="GO" id="GO:0005634">
    <property type="term" value="C:nucleus"/>
    <property type="evidence" value="ECO:0007669"/>
    <property type="project" value="TreeGrafter"/>
</dbReference>
<dbReference type="GO" id="GO:0106140">
    <property type="term" value="F:P-TEFb complex binding"/>
    <property type="evidence" value="ECO:0007669"/>
    <property type="project" value="TreeGrafter"/>
</dbReference>
<dbReference type="GO" id="GO:0005737">
    <property type="term" value="C:cytoplasm"/>
    <property type="evidence" value="ECO:0007669"/>
    <property type="project" value="TreeGrafter"/>
</dbReference>
<dbReference type="PROSITE" id="PS51184">
    <property type="entry name" value="JMJC"/>
    <property type="match status" value="1"/>
</dbReference>
<dbReference type="PANTHER" id="PTHR12480:SF22">
    <property type="entry name" value="JMJC DOMAIN-CONTAINING PROTEIN"/>
    <property type="match status" value="1"/>
</dbReference>
<evidence type="ECO:0000256" key="1">
    <source>
        <dbReference type="SAM" id="MobiDB-lite"/>
    </source>
</evidence>
<organism evidence="4 5">
    <name type="scientific">Seminavis robusta</name>
    <dbReference type="NCBI Taxonomy" id="568900"/>
    <lineage>
        <taxon>Eukaryota</taxon>
        <taxon>Sar</taxon>
        <taxon>Stramenopiles</taxon>
        <taxon>Ochrophyta</taxon>
        <taxon>Bacillariophyta</taxon>
        <taxon>Bacillariophyceae</taxon>
        <taxon>Bacillariophycidae</taxon>
        <taxon>Naviculales</taxon>
        <taxon>Naviculaceae</taxon>
        <taxon>Seminavis</taxon>
    </lineage>
</organism>
<dbReference type="InterPro" id="IPR041667">
    <property type="entry name" value="Cupin_8"/>
</dbReference>
<comment type="caution">
    <text evidence="4">The sequence shown here is derived from an EMBL/GenBank/DDBJ whole genome shotgun (WGS) entry which is preliminary data.</text>
</comment>
<dbReference type="InterPro" id="IPR050910">
    <property type="entry name" value="JMJD6_ArgDemeth/LysHydrox"/>
</dbReference>
<accession>A0A9N8EF22</accession>
<proteinExistence type="predicted"/>
<dbReference type="Proteomes" id="UP001153069">
    <property type="component" value="Unassembled WGS sequence"/>
</dbReference>
<dbReference type="InterPro" id="IPR003347">
    <property type="entry name" value="JmjC_dom"/>
</dbReference>
<feature type="domain" description="JmjC" evidence="3">
    <location>
        <begin position="725"/>
        <end position="893"/>
    </location>
</feature>
<feature type="signal peptide" evidence="2">
    <location>
        <begin position="1"/>
        <end position="21"/>
    </location>
</feature>
<dbReference type="SMART" id="SM00558">
    <property type="entry name" value="JmjC"/>
    <property type="match status" value="1"/>
</dbReference>
<evidence type="ECO:0000313" key="5">
    <source>
        <dbReference type="Proteomes" id="UP001153069"/>
    </source>
</evidence>
<gene>
    <name evidence="4" type="ORF">SEMRO_999_G229630.1</name>
</gene>
<name>A0A9N8EF22_9STRA</name>
<protein>
    <submittedName>
        <fullName evidence="4">JmjC domain, hydroxylase</fullName>
    </submittedName>
</protein>
<dbReference type="GO" id="GO:0033749">
    <property type="term" value="F:histone H4R3 demethylase activity"/>
    <property type="evidence" value="ECO:0007669"/>
    <property type="project" value="TreeGrafter"/>
</dbReference>
<dbReference type="Gene3D" id="2.60.120.650">
    <property type="entry name" value="Cupin"/>
    <property type="match status" value="1"/>
</dbReference>
<feature type="chain" id="PRO_5040156706" evidence="2">
    <location>
        <begin position="22"/>
        <end position="932"/>
    </location>
</feature>
<dbReference type="SUPFAM" id="SSF51197">
    <property type="entry name" value="Clavaminate synthase-like"/>
    <property type="match status" value="1"/>
</dbReference>
<evidence type="ECO:0000259" key="3">
    <source>
        <dbReference type="PROSITE" id="PS51184"/>
    </source>
</evidence>
<dbReference type="OrthoDB" id="70760at2759"/>
<dbReference type="AlphaFoldDB" id="A0A9N8EF22"/>
<sequence length="932" mass="107775">MNQYYCLLLLLLSSLLGIVQGQTQTSPAQQQEEDVIKVVELGVSNFQDVLQSQEWTCVLLYDPWDERSTYEHTLILEGIYDKFVHRYKHQNDVTFARLNGRKHSLLREEYLGFRGGGELGPDDGSHNPFARDYHDSLEGNANAILAMTNETFLDFSLGTPYWPHSLLLLAPSYNVYGQVDLNLVTGAIPLRIAILDRWLVVATQDDWRFMPPLITTKANIELEMNHEALHHSDNSFPFDKYRQEQQQQAALQKTTQAQNTSTTTSPTQPDQTPQSIDQTQQQQQQQQQSSVPTRREQLRLLLENHAKDDGKISNNYYFTYKKAATIKIKNSDHYLDTLGAVIDEYLAWAEGYERTWSPARRAREDEQTNFGVYFSQMNDEIHQLIEELFHDDETTTNDPRLAERMRINPEIAAKMEVPVLLKSYLREMVFGSGRFPSTLKQQFVDHLQSSLGETAADRRRNRYDANITLPLVDALRDYITVRAMVEAEPHRSSILLAELTTGWYNILRDFHRHLSKYYLSYLKKHPRDSNKIPYRTMDVLDMKDPEDYHLLGDYNAFHDKYTRTGTPVVLSHVQMIVTDDLPDFKNVTIDYIVQECRSMDVTDSVQVSRKVGEKAAATGWGGLGRFVLPNSLLNSERRKPRNMNGQHYFEEDFFGQDQPRLDVEAEDFVRKSKTDKPDNSKHNKKDRFDRSLTMEQFAILAEEVDTLYLHDKTLPGYCDRLLYDETPYSKKQKFQIPMVIGGYDMAQRLSQSFYANSWPSLFMGKKGSNSKLHIDSGATAFFMYLISGRKRWIVYNRSERVHAYERIDDFTTYPDVLATGKDPEFDEFLSDRFPLLHRAEEAYEFIQEPGQLVYIPPSCPHAVENLDDTVGLAMNLVPRDGIANHLHEQIQSTGFSTVDLVMTYLMFEDNADKPVDTKDPLYTTWAEYKAQN</sequence>
<evidence type="ECO:0000256" key="2">
    <source>
        <dbReference type="SAM" id="SignalP"/>
    </source>
</evidence>
<reference evidence="4" key="1">
    <citation type="submission" date="2020-06" db="EMBL/GenBank/DDBJ databases">
        <authorList>
            <consortium name="Plant Systems Biology data submission"/>
        </authorList>
    </citation>
    <scope>NUCLEOTIDE SEQUENCE</scope>
    <source>
        <strain evidence="4">D6</strain>
    </source>
</reference>
<keyword evidence="5" id="KW-1185">Reference proteome</keyword>
<feature type="compositionally biased region" description="Low complexity" evidence="1">
    <location>
        <begin position="244"/>
        <end position="292"/>
    </location>
</feature>
<keyword evidence="2" id="KW-0732">Signal</keyword>
<dbReference type="Pfam" id="PF13621">
    <property type="entry name" value="Cupin_8"/>
    <property type="match status" value="1"/>
</dbReference>
<dbReference type="PANTHER" id="PTHR12480">
    <property type="entry name" value="ARGININE DEMETHYLASE AND LYSYL-HYDROXYLASE JMJD"/>
    <property type="match status" value="1"/>
</dbReference>
<dbReference type="Gene3D" id="3.40.30.10">
    <property type="entry name" value="Glutaredoxin"/>
    <property type="match status" value="1"/>
</dbReference>
<feature type="region of interest" description="Disordered" evidence="1">
    <location>
        <begin position="241"/>
        <end position="294"/>
    </location>
</feature>